<reference evidence="1 2" key="1">
    <citation type="submission" date="2020-05" db="EMBL/GenBank/DDBJ databases">
        <title>Genomic Encyclopedia of Type Strains, Phase IV (KMG-V): Genome sequencing to study the core and pangenomes of soil and plant-associated prokaryotes.</title>
        <authorList>
            <person name="Whitman W."/>
        </authorList>
    </citation>
    <scope>NUCLEOTIDE SEQUENCE [LARGE SCALE GENOMIC DNA]</scope>
    <source>
        <strain evidence="1 2">9A</strain>
    </source>
</reference>
<sequence>MELPVSLEVLQEELQRALPEYSYTIQKQLFGKTLMAKQTGFRGARIALTKKEVTVGYGIPSVWGNALVANLGLLGALATRAIVKDAMAPRNNIFEYLTMHYTSKKV</sequence>
<evidence type="ECO:0000313" key="1">
    <source>
        <dbReference type="EMBL" id="NRT18295.1"/>
    </source>
</evidence>
<comment type="caution">
    <text evidence="1">The sequence shown here is derived from an EMBL/GenBank/DDBJ whole genome shotgun (WGS) entry which is preliminary data.</text>
</comment>
<evidence type="ECO:0000313" key="2">
    <source>
        <dbReference type="Proteomes" id="UP000779507"/>
    </source>
</evidence>
<accession>A0ABX2FMC0</accession>
<organism evidence="1 2">
    <name type="scientific">Hymenobacter caeli</name>
    <dbReference type="NCBI Taxonomy" id="2735894"/>
    <lineage>
        <taxon>Bacteria</taxon>
        <taxon>Pseudomonadati</taxon>
        <taxon>Bacteroidota</taxon>
        <taxon>Cytophagia</taxon>
        <taxon>Cytophagales</taxon>
        <taxon>Hymenobacteraceae</taxon>
        <taxon>Hymenobacter</taxon>
    </lineage>
</organism>
<dbReference type="EMBL" id="JABSNP010000004">
    <property type="protein sequence ID" value="NRT18295.1"/>
    <property type="molecule type" value="Genomic_DNA"/>
</dbReference>
<keyword evidence="2" id="KW-1185">Reference proteome</keyword>
<name>A0ABX2FMC0_9BACT</name>
<dbReference type="RefSeq" id="WP_173809048.1">
    <property type="nucleotide sequence ID" value="NZ_JABSNP010000004.1"/>
</dbReference>
<dbReference type="Proteomes" id="UP000779507">
    <property type="component" value="Unassembled WGS sequence"/>
</dbReference>
<protein>
    <submittedName>
        <fullName evidence="1">Uncharacterized protein</fullName>
    </submittedName>
</protein>
<gene>
    <name evidence="1" type="ORF">HNP98_001112</name>
</gene>
<proteinExistence type="predicted"/>